<keyword evidence="8" id="KW-0804">Transcription</keyword>
<reference evidence="15" key="1">
    <citation type="journal article" date="2023" name="Science">
        <title>Genome structures resolve the early diversification of teleost fishes.</title>
        <authorList>
            <person name="Parey E."/>
            <person name="Louis A."/>
            <person name="Montfort J."/>
            <person name="Bouchez O."/>
            <person name="Roques C."/>
            <person name="Iampietro C."/>
            <person name="Lluch J."/>
            <person name="Castinel A."/>
            <person name="Donnadieu C."/>
            <person name="Desvignes T."/>
            <person name="Floi Bucao C."/>
            <person name="Jouanno E."/>
            <person name="Wen M."/>
            <person name="Mejri S."/>
            <person name="Dirks R."/>
            <person name="Jansen H."/>
            <person name="Henkel C."/>
            <person name="Chen W.J."/>
            <person name="Zahm M."/>
            <person name="Cabau C."/>
            <person name="Klopp C."/>
            <person name="Thompson A.W."/>
            <person name="Robinson-Rechavi M."/>
            <person name="Braasch I."/>
            <person name="Lecointre G."/>
            <person name="Bobe J."/>
            <person name="Postlethwait J.H."/>
            <person name="Berthelot C."/>
            <person name="Roest Crollius H."/>
            <person name="Guiguen Y."/>
        </authorList>
    </citation>
    <scope>NUCLEOTIDE SEQUENCE</scope>
    <source>
        <strain evidence="15">NC1722</strain>
    </source>
</reference>
<keyword evidence="6 10" id="KW-0238">DNA-binding</keyword>
<dbReference type="Pfam" id="PF00046">
    <property type="entry name" value="Homeodomain"/>
    <property type="match status" value="2"/>
</dbReference>
<dbReference type="PRINTS" id="PR00024">
    <property type="entry name" value="HOMEOBOX"/>
</dbReference>
<dbReference type="SMART" id="SM00389">
    <property type="entry name" value="HOX"/>
    <property type="match status" value="2"/>
</dbReference>
<evidence type="ECO:0000256" key="9">
    <source>
        <dbReference type="ARBA" id="ARBA00023242"/>
    </source>
</evidence>
<dbReference type="PROSITE" id="PS00032">
    <property type="entry name" value="ANTENNAPEDIA"/>
    <property type="match status" value="2"/>
</dbReference>
<dbReference type="PANTHER" id="PTHR46166:SF2">
    <property type="entry name" value="HOMEOBOX PROTEIN HOX-B8"/>
    <property type="match status" value="1"/>
</dbReference>
<feature type="domain" description="Homeobox" evidence="14">
    <location>
        <begin position="274"/>
        <end position="334"/>
    </location>
</feature>
<feature type="domain" description="Homeobox" evidence="14">
    <location>
        <begin position="477"/>
        <end position="537"/>
    </location>
</feature>
<evidence type="ECO:0000256" key="7">
    <source>
        <dbReference type="ARBA" id="ARBA00023155"/>
    </source>
</evidence>
<evidence type="ECO:0000256" key="10">
    <source>
        <dbReference type="PROSITE-ProRule" id="PRU00108"/>
    </source>
</evidence>
<dbReference type="GO" id="GO:0005634">
    <property type="term" value="C:nucleus"/>
    <property type="evidence" value="ECO:0007669"/>
    <property type="project" value="UniProtKB-SubCell"/>
</dbReference>
<keyword evidence="7 10" id="KW-0371">Homeobox</keyword>
<dbReference type="InterPro" id="IPR050948">
    <property type="entry name" value="Antp_homeobox_TF"/>
</dbReference>
<sequence>MNQHQESPQPIIVLWLHPRQYHQGLAHWGEPESSPSRVHSLDSEKRAKPLADVSAFPKLMTEVGFSMSTAVEPILGHFRPEQTYFGPKLLDYNVQDLSTGQVKLEPLLGHLGELPKIGGHEYNLESSSVREINSNQGSGFEDNKDICDGSEDKERPDQNDPSANWLHARSSRKKRCPYTKYQTLELEKEFLFNMYLTRDRRHESPCAVTCHGEPGNFYSYDALQRQTLFGTQDADLVQYNDCKLTANSIGEEAESAEQSPSPTQLFPWMRPQAAGRRRGRQTYSRYQTLELEKEFLFNPYLTRKRRIEVSHALGLTERQVKIWFQNRRMKWKKENNKDKFPSSKSEQEAIEQQRKESDQNDEAQTAGEEDCDKAKPISQRAGGYGSGSGGTAFSSMPGLYSSGGSMHPQNQSMYSAGYGLNTGSFNVHCSPFDQNLSMMCAGDPTKQSSCGKAEQRDCDQQNEGNFQIYPWMRSTGLDRKRGRQTYTRYQTLELEKEFHFNRYLTRRRRIEIAHALCLTERQIKIWFQNRRMKWKKENKTTDQSSPCEDKTGGDEEEDDEE</sequence>
<dbReference type="PANTHER" id="PTHR46166">
    <property type="entry name" value="HOMEOBOX DOMAIN-CONTAINING PROTEIN"/>
    <property type="match status" value="1"/>
</dbReference>
<dbReference type="InterPro" id="IPR017970">
    <property type="entry name" value="Homeobox_CS"/>
</dbReference>
<dbReference type="InterPro" id="IPR001356">
    <property type="entry name" value="HD"/>
</dbReference>
<evidence type="ECO:0000256" key="4">
    <source>
        <dbReference type="ARBA" id="ARBA00022473"/>
    </source>
</evidence>
<evidence type="ECO:0000313" key="15">
    <source>
        <dbReference type="EMBL" id="KAJ8384211.1"/>
    </source>
</evidence>
<dbReference type="PROSITE" id="PS00027">
    <property type="entry name" value="HOMEOBOX_1"/>
    <property type="match status" value="2"/>
</dbReference>
<dbReference type="AlphaFoldDB" id="A0AAD7RH74"/>
<evidence type="ECO:0000256" key="2">
    <source>
        <dbReference type="ARBA" id="ARBA00004123"/>
    </source>
</evidence>
<evidence type="ECO:0000259" key="14">
    <source>
        <dbReference type="PROSITE" id="PS50071"/>
    </source>
</evidence>
<evidence type="ECO:0000256" key="11">
    <source>
        <dbReference type="RuleBase" id="RU000682"/>
    </source>
</evidence>
<feature type="region of interest" description="Disordered" evidence="13">
    <location>
        <begin position="334"/>
        <end position="389"/>
    </location>
</feature>
<feature type="DNA-binding region" description="Homeobox" evidence="10">
    <location>
        <begin position="479"/>
        <end position="538"/>
    </location>
</feature>
<evidence type="ECO:0000256" key="13">
    <source>
        <dbReference type="SAM" id="MobiDB-lite"/>
    </source>
</evidence>
<comment type="function">
    <text evidence="1">Sequence-specific transcription factor which is part of a developmental regulatory system that provides cells with specific positional identities on the anterior-posterior axis.</text>
</comment>
<comment type="subcellular location">
    <subcellularLocation>
        <location evidence="2 10 11">Nucleus</location>
    </subcellularLocation>
</comment>
<organism evidence="15 16">
    <name type="scientific">Aldrovandia affinis</name>
    <dbReference type="NCBI Taxonomy" id="143900"/>
    <lineage>
        <taxon>Eukaryota</taxon>
        <taxon>Metazoa</taxon>
        <taxon>Chordata</taxon>
        <taxon>Craniata</taxon>
        <taxon>Vertebrata</taxon>
        <taxon>Euteleostomi</taxon>
        <taxon>Actinopterygii</taxon>
        <taxon>Neopterygii</taxon>
        <taxon>Teleostei</taxon>
        <taxon>Notacanthiformes</taxon>
        <taxon>Halosauridae</taxon>
        <taxon>Aldrovandia</taxon>
    </lineage>
</organism>
<dbReference type="InterPro" id="IPR001827">
    <property type="entry name" value="Homeobox_Antennapedia_CS"/>
</dbReference>
<evidence type="ECO:0000256" key="12">
    <source>
        <dbReference type="RuleBase" id="RU004442"/>
    </source>
</evidence>
<comment type="caution">
    <text evidence="15">The sequence shown here is derived from an EMBL/GenBank/DDBJ whole genome shotgun (WGS) entry which is preliminary data.</text>
</comment>
<dbReference type="InterPro" id="IPR009057">
    <property type="entry name" value="Homeodomain-like_sf"/>
</dbReference>
<keyword evidence="9 10" id="KW-0539">Nucleus</keyword>
<evidence type="ECO:0000256" key="3">
    <source>
        <dbReference type="ARBA" id="ARBA00009107"/>
    </source>
</evidence>
<evidence type="ECO:0000256" key="1">
    <source>
        <dbReference type="ARBA" id="ARBA00003263"/>
    </source>
</evidence>
<dbReference type="InterPro" id="IPR000047">
    <property type="entry name" value="HTH_motif"/>
</dbReference>
<keyword evidence="4" id="KW-0217">Developmental protein</keyword>
<evidence type="ECO:0000256" key="8">
    <source>
        <dbReference type="ARBA" id="ARBA00023163"/>
    </source>
</evidence>
<evidence type="ECO:0000256" key="6">
    <source>
        <dbReference type="ARBA" id="ARBA00023125"/>
    </source>
</evidence>
<feature type="compositionally biased region" description="Basic and acidic residues" evidence="13">
    <location>
        <begin position="141"/>
        <end position="158"/>
    </location>
</feature>
<protein>
    <recommendedName>
        <fullName evidence="14">Homeobox domain-containing protein</fullName>
    </recommendedName>
</protein>
<evidence type="ECO:0000256" key="5">
    <source>
        <dbReference type="ARBA" id="ARBA00023015"/>
    </source>
</evidence>
<dbReference type="PROSITE" id="PS50071">
    <property type="entry name" value="HOMEOBOX_2"/>
    <property type="match status" value="2"/>
</dbReference>
<dbReference type="Gene3D" id="1.10.10.60">
    <property type="entry name" value="Homeodomain-like"/>
    <property type="match status" value="3"/>
</dbReference>
<feature type="compositionally biased region" description="Basic and acidic residues" evidence="13">
    <location>
        <begin position="334"/>
        <end position="358"/>
    </location>
</feature>
<evidence type="ECO:0000313" key="16">
    <source>
        <dbReference type="Proteomes" id="UP001221898"/>
    </source>
</evidence>
<feature type="region of interest" description="Disordered" evidence="13">
    <location>
        <begin position="132"/>
        <end position="168"/>
    </location>
</feature>
<comment type="similarity">
    <text evidence="3 12">Belongs to the Antp homeobox family.</text>
</comment>
<dbReference type="GO" id="GO:0000977">
    <property type="term" value="F:RNA polymerase II transcription regulatory region sequence-specific DNA binding"/>
    <property type="evidence" value="ECO:0007669"/>
    <property type="project" value="TreeGrafter"/>
</dbReference>
<dbReference type="FunFam" id="1.10.10.60:FF:000072">
    <property type="entry name" value="Homeobox protein Hox-B8"/>
    <property type="match status" value="1"/>
</dbReference>
<dbReference type="SUPFAM" id="SSF46689">
    <property type="entry name" value="Homeodomain-like"/>
    <property type="match status" value="3"/>
</dbReference>
<dbReference type="PRINTS" id="PR00031">
    <property type="entry name" value="HTHREPRESSR"/>
</dbReference>
<name>A0AAD7RH74_9TELE</name>
<gene>
    <name evidence="15" type="ORF">AAFF_G00207590</name>
</gene>
<dbReference type="EMBL" id="JAINUG010000276">
    <property type="protein sequence ID" value="KAJ8384211.1"/>
    <property type="molecule type" value="Genomic_DNA"/>
</dbReference>
<dbReference type="GO" id="GO:0000981">
    <property type="term" value="F:DNA-binding transcription factor activity, RNA polymerase II-specific"/>
    <property type="evidence" value="ECO:0007669"/>
    <property type="project" value="InterPro"/>
</dbReference>
<accession>A0AAD7RH74</accession>
<dbReference type="Proteomes" id="UP001221898">
    <property type="component" value="Unassembled WGS sequence"/>
</dbReference>
<keyword evidence="16" id="KW-1185">Reference proteome</keyword>
<proteinExistence type="inferred from homology"/>
<keyword evidence="5" id="KW-0805">Transcription regulation</keyword>
<dbReference type="InterPro" id="IPR020479">
    <property type="entry name" value="HD_metazoa"/>
</dbReference>
<dbReference type="FunFam" id="1.10.10.60:FF:000017">
    <property type="entry name" value="Homeobox protein antennapedia"/>
    <property type="match status" value="1"/>
</dbReference>
<dbReference type="PRINTS" id="PR00025">
    <property type="entry name" value="ANTENNAPEDIA"/>
</dbReference>
<feature type="region of interest" description="Disordered" evidence="13">
    <location>
        <begin position="535"/>
        <end position="561"/>
    </location>
</feature>
<feature type="DNA-binding region" description="Homeobox" evidence="10">
    <location>
        <begin position="276"/>
        <end position="335"/>
    </location>
</feature>
<dbReference type="CDD" id="cd00086">
    <property type="entry name" value="homeodomain"/>
    <property type="match status" value="2"/>
</dbReference>
<dbReference type="InterPro" id="IPR017995">
    <property type="entry name" value="Homeobox_antennapedia"/>
</dbReference>